<dbReference type="AlphaFoldDB" id="A0A3M7RA50"/>
<dbReference type="PROSITE" id="PS50966">
    <property type="entry name" value="ZF_SWIM"/>
    <property type="match status" value="1"/>
</dbReference>
<dbReference type="InterPro" id="IPR007527">
    <property type="entry name" value="Znf_SWIM"/>
</dbReference>
<dbReference type="EMBL" id="REGN01003860">
    <property type="protein sequence ID" value="RNA20410.1"/>
    <property type="molecule type" value="Genomic_DNA"/>
</dbReference>
<evidence type="ECO:0000313" key="4">
    <source>
        <dbReference type="Proteomes" id="UP000276133"/>
    </source>
</evidence>
<evidence type="ECO:0000256" key="1">
    <source>
        <dbReference type="PROSITE-ProRule" id="PRU00325"/>
    </source>
</evidence>
<evidence type="ECO:0000313" key="3">
    <source>
        <dbReference type="EMBL" id="RNA20410.1"/>
    </source>
</evidence>
<keyword evidence="1" id="KW-0863">Zinc-finger</keyword>
<reference evidence="3 4" key="1">
    <citation type="journal article" date="2018" name="Sci. Rep.">
        <title>Genomic signatures of local adaptation to the degree of environmental predictability in rotifers.</title>
        <authorList>
            <person name="Franch-Gras L."/>
            <person name="Hahn C."/>
            <person name="Garcia-Roger E.M."/>
            <person name="Carmona M.J."/>
            <person name="Serra M."/>
            <person name="Gomez A."/>
        </authorList>
    </citation>
    <scope>NUCLEOTIDE SEQUENCE [LARGE SCALE GENOMIC DNA]</scope>
    <source>
        <strain evidence="3">HYR1</strain>
    </source>
</reference>
<sequence>MVSMVLVPYGINPNFDIVPRQTNSLYEITINKTQWKLSRCSCYWNSKNYICKHVIGVCSKLKIGDCQIPIASVNKPLGKKRSRGKPTLAAAALVVDSTGFKKA</sequence>
<protein>
    <recommendedName>
        <fullName evidence="2">SWIM-type domain-containing protein</fullName>
    </recommendedName>
</protein>
<keyword evidence="1" id="KW-0862">Zinc</keyword>
<dbReference type="GO" id="GO:0008270">
    <property type="term" value="F:zinc ion binding"/>
    <property type="evidence" value="ECO:0007669"/>
    <property type="project" value="UniProtKB-KW"/>
</dbReference>
<gene>
    <name evidence="3" type="ORF">BpHYR1_037762</name>
</gene>
<dbReference type="Proteomes" id="UP000276133">
    <property type="component" value="Unassembled WGS sequence"/>
</dbReference>
<organism evidence="3 4">
    <name type="scientific">Brachionus plicatilis</name>
    <name type="common">Marine rotifer</name>
    <name type="synonym">Brachionus muelleri</name>
    <dbReference type="NCBI Taxonomy" id="10195"/>
    <lineage>
        <taxon>Eukaryota</taxon>
        <taxon>Metazoa</taxon>
        <taxon>Spiralia</taxon>
        <taxon>Gnathifera</taxon>
        <taxon>Rotifera</taxon>
        <taxon>Eurotatoria</taxon>
        <taxon>Monogononta</taxon>
        <taxon>Pseudotrocha</taxon>
        <taxon>Ploima</taxon>
        <taxon>Brachionidae</taxon>
        <taxon>Brachionus</taxon>
    </lineage>
</organism>
<proteinExistence type="predicted"/>
<feature type="domain" description="SWIM-type" evidence="2">
    <location>
        <begin position="26"/>
        <end position="62"/>
    </location>
</feature>
<dbReference type="Pfam" id="PF04434">
    <property type="entry name" value="SWIM"/>
    <property type="match status" value="1"/>
</dbReference>
<accession>A0A3M7RA50</accession>
<keyword evidence="4" id="KW-1185">Reference proteome</keyword>
<evidence type="ECO:0000259" key="2">
    <source>
        <dbReference type="PROSITE" id="PS50966"/>
    </source>
</evidence>
<keyword evidence="1" id="KW-0479">Metal-binding</keyword>
<comment type="caution">
    <text evidence="3">The sequence shown here is derived from an EMBL/GenBank/DDBJ whole genome shotgun (WGS) entry which is preliminary data.</text>
</comment>
<name>A0A3M7RA50_BRAPC</name>